<gene>
    <name evidence="2" type="ORF">PG999_011862</name>
</gene>
<evidence type="ECO:0000256" key="1">
    <source>
        <dbReference type="SAM" id="MobiDB-lite"/>
    </source>
</evidence>
<proteinExistence type="predicted"/>
<comment type="caution">
    <text evidence="2">The sequence shown here is derived from an EMBL/GenBank/DDBJ whole genome shotgun (WGS) entry which is preliminary data.</text>
</comment>
<dbReference type="Proteomes" id="UP001392437">
    <property type="component" value="Unassembled WGS sequence"/>
</dbReference>
<dbReference type="EMBL" id="JAQQWP010000009">
    <property type="protein sequence ID" value="KAK8101488.1"/>
    <property type="molecule type" value="Genomic_DNA"/>
</dbReference>
<name>A0AAW0QTL6_9PEZI</name>
<feature type="compositionally biased region" description="Polar residues" evidence="1">
    <location>
        <begin position="20"/>
        <end position="30"/>
    </location>
</feature>
<sequence>MPHDHRKSDRKDHVPKAHTSKANGSSKSSGQVPCRFLFNVTELHYSANAAPVVDDLQNQLPPLYPQEHGGKLPGYIFRYDNGSISPAHGCSLSPVRPEYDSEASEPWRPSTIGYYTDRMLDDENHVVQLSESRWLPFQSYSTVTMYNCGPFAPCLIRPGDASDRHDPVADLFPTFRMMHFLNRDGVSRASTSGNVRTVAGRNATWVGSLVPEAYNNIRTHTTSLGLGGEFSLLIGLMALAQPIGRCDEAFTDPQWSRNRWAGRRNPAGWPRDTDPPRGVVVEVACEKTITDKRGPAGSAIDDIYAFEWSGIAVGEL</sequence>
<accession>A0AAW0QTL6</accession>
<evidence type="ECO:0000313" key="3">
    <source>
        <dbReference type="Proteomes" id="UP001392437"/>
    </source>
</evidence>
<feature type="compositionally biased region" description="Basic and acidic residues" evidence="1">
    <location>
        <begin position="1"/>
        <end position="15"/>
    </location>
</feature>
<evidence type="ECO:0000313" key="2">
    <source>
        <dbReference type="EMBL" id="KAK8101488.1"/>
    </source>
</evidence>
<keyword evidence="3" id="KW-1185">Reference proteome</keyword>
<protein>
    <submittedName>
        <fullName evidence="2">Uncharacterized protein</fullName>
    </submittedName>
</protein>
<reference evidence="2 3" key="1">
    <citation type="submission" date="2023-01" db="EMBL/GenBank/DDBJ databases">
        <title>Analysis of 21 Apiospora genomes using comparative genomics revels a genus with tremendous synthesis potential of carbohydrate active enzymes and secondary metabolites.</title>
        <authorList>
            <person name="Sorensen T."/>
        </authorList>
    </citation>
    <scope>NUCLEOTIDE SEQUENCE [LARGE SCALE GENOMIC DNA]</scope>
    <source>
        <strain evidence="2 3">CBS 117206</strain>
    </source>
</reference>
<feature type="region of interest" description="Disordered" evidence="1">
    <location>
        <begin position="1"/>
        <end position="30"/>
    </location>
</feature>
<organism evidence="2 3">
    <name type="scientific">Apiospora kogelbergensis</name>
    <dbReference type="NCBI Taxonomy" id="1337665"/>
    <lineage>
        <taxon>Eukaryota</taxon>
        <taxon>Fungi</taxon>
        <taxon>Dikarya</taxon>
        <taxon>Ascomycota</taxon>
        <taxon>Pezizomycotina</taxon>
        <taxon>Sordariomycetes</taxon>
        <taxon>Xylariomycetidae</taxon>
        <taxon>Amphisphaeriales</taxon>
        <taxon>Apiosporaceae</taxon>
        <taxon>Apiospora</taxon>
    </lineage>
</organism>
<dbReference type="AlphaFoldDB" id="A0AAW0QTL6"/>